<protein>
    <submittedName>
        <fullName evidence="3">Esterase</fullName>
    </submittedName>
</protein>
<dbReference type="AlphaFoldDB" id="A0A7R7DQJ3"/>
<dbReference type="RefSeq" id="WP_203962175.1">
    <property type="nucleotide sequence ID" value="NZ_AP023355.1"/>
</dbReference>
<reference evidence="3 4" key="1">
    <citation type="submission" date="2020-08" db="EMBL/GenBank/DDBJ databases">
        <title>Whole genome shotgun sequence of Actinocatenispora thailandica NBRC 105041.</title>
        <authorList>
            <person name="Komaki H."/>
            <person name="Tamura T."/>
        </authorList>
    </citation>
    <scope>NUCLEOTIDE SEQUENCE [LARGE SCALE GENOMIC DNA]</scope>
    <source>
        <strain evidence="3 4">NBRC 105041</strain>
    </source>
</reference>
<name>A0A7R7DQJ3_9ACTN</name>
<keyword evidence="2" id="KW-1133">Transmembrane helix</keyword>
<keyword evidence="2" id="KW-0812">Transmembrane</keyword>
<dbReference type="PANTHER" id="PTHR48098:SF1">
    <property type="entry name" value="DIACYLGLYCEROL ACYLTRANSFERASE_MYCOLYLTRANSFERASE AG85A"/>
    <property type="match status" value="1"/>
</dbReference>
<dbReference type="InterPro" id="IPR029058">
    <property type="entry name" value="AB_hydrolase_fold"/>
</dbReference>
<evidence type="ECO:0000256" key="2">
    <source>
        <dbReference type="SAM" id="Phobius"/>
    </source>
</evidence>
<evidence type="ECO:0000256" key="1">
    <source>
        <dbReference type="SAM" id="MobiDB-lite"/>
    </source>
</evidence>
<dbReference type="PANTHER" id="PTHR48098">
    <property type="entry name" value="ENTEROCHELIN ESTERASE-RELATED"/>
    <property type="match status" value="1"/>
</dbReference>
<evidence type="ECO:0000313" key="3">
    <source>
        <dbReference type="EMBL" id="BCJ35687.1"/>
    </source>
</evidence>
<feature type="transmembrane region" description="Helical" evidence="2">
    <location>
        <begin position="39"/>
        <end position="56"/>
    </location>
</feature>
<evidence type="ECO:0000313" key="4">
    <source>
        <dbReference type="Proteomes" id="UP000611640"/>
    </source>
</evidence>
<feature type="transmembrane region" description="Helical" evidence="2">
    <location>
        <begin position="6"/>
        <end position="27"/>
    </location>
</feature>
<dbReference type="Gene3D" id="3.40.50.1820">
    <property type="entry name" value="alpha/beta hydrolase"/>
    <property type="match status" value="1"/>
</dbReference>
<dbReference type="InterPro" id="IPR050583">
    <property type="entry name" value="Mycobacterial_A85_antigen"/>
</dbReference>
<dbReference type="Proteomes" id="UP000611640">
    <property type="component" value="Chromosome"/>
</dbReference>
<keyword evidence="4" id="KW-1185">Reference proteome</keyword>
<dbReference type="Pfam" id="PF00756">
    <property type="entry name" value="Esterase"/>
    <property type="match status" value="1"/>
</dbReference>
<feature type="compositionally biased region" description="Low complexity" evidence="1">
    <location>
        <begin position="362"/>
        <end position="391"/>
    </location>
</feature>
<dbReference type="GO" id="GO:0016747">
    <property type="term" value="F:acyltransferase activity, transferring groups other than amino-acyl groups"/>
    <property type="evidence" value="ECO:0007669"/>
    <property type="project" value="TreeGrafter"/>
</dbReference>
<organism evidence="3 4">
    <name type="scientific">Actinocatenispora thailandica</name>
    <dbReference type="NCBI Taxonomy" id="227318"/>
    <lineage>
        <taxon>Bacteria</taxon>
        <taxon>Bacillati</taxon>
        <taxon>Actinomycetota</taxon>
        <taxon>Actinomycetes</taxon>
        <taxon>Micromonosporales</taxon>
        <taxon>Micromonosporaceae</taxon>
        <taxon>Actinocatenispora</taxon>
    </lineage>
</organism>
<gene>
    <name evidence="3" type="ORF">Athai_31900</name>
</gene>
<accession>A0A7R7DQJ3</accession>
<sequence>MSLTGVPLLVLVAVLAVALPVAAVLCWRWRRLRLTRTAALVLCGQVLITSTLLLAVNRQQQFFTSWSDLFGDQDIPSLPSPSHGARALGNGHERRAADPAGQVYAMRIRGPRSHLNLPADVYLPPQYDQPGWAHHRFPVVEFLDGFPGNPQRWLGALRLRDTLDSQIGTGRMPPVVGVLPTQSTNALHDSECINQVHGHQYATYLIDDVRSVIGKRLRVATGRRSWGLIGYSTGGFCANNLALQPGYRFAAAASLSGYFQPYLDRSTGDLFAGSRAARQANDPLYQVTHASRLPALSFFAMCATPDPQPCAEGRSFAAAVHAPVRLRRLVLPTGGHNMVTWRAVTPTALDWLGGKLRAGTGPAAPAPSRTALPAPSRSAAPVPARLPATPTGGPPATPDRRAAGRR</sequence>
<dbReference type="InterPro" id="IPR000801">
    <property type="entry name" value="Esterase-like"/>
</dbReference>
<keyword evidence="2" id="KW-0472">Membrane</keyword>
<dbReference type="KEGG" id="atl:Athai_31900"/>
<feature type="region of interest" description="Disordered" evidence="1">
    <location>
        <begin position="360"/>
        <end position="406"/>
    </location>
</feature>
<dbReference type="SUPFAM" id="SSF53474">
    <property type="entry name" value="alpha/beta-Hydrolases"/>
    <property type="match status" value="1"/>
</dbReference>
<proteinExistence type="predicted"/>
<dbReference type="EMBL" id="AP023355">
    <property type="protein sequence ID" value="BCJ35687.1"/>
    <property type="molecule type" value="Genomic_DNA"/>
</dbReference>